<comment type="catalytic activity">
    <reaction evidence="20">
        <text>[GlcNAc-(1-&gt;4)-Mur2Ac(oyl-L-Ala-gamma-D-Glu-L-Lys-D-Ala-D-Ala)](n)-di-trans,octa-cis-undecaprenyl diphosphate + beta-D-GlcNAc-(1-&gt;4)-Mur2Ac(oyl-L-Ala-gamma-D-Glu-L-Lys-D-Ala-D-Ala)-di-trans,octa-cis-undecaprenyl diphosphate = [GlcNAc-(1-&gt;4)-Mur2Ac(oyl-L-Ala-gamma-D-Glu-L-Lys-D-Ala-D-Ala)](n+1)-di-trans,octa-cis-undecaprenyl diphosphate + di-trans,octa-cis-undecaprenyl diphosphate + H(+)</text>
        <dbReference type="Rhea" id="RHEA:23708"/>
        <dbReference type="Rhea" id="RHEA-COMP:9602"/>
        <dbReference type="Rhea" id="RHEA-COMP:9603"/>
        <dbReference type="ChEBI" id="CHEBI:15378"/>
        <dbReference type="ChEBI" id="CHEBI:58405"/>
        <dbReference type="ChEBI" id="CHEBI:60033"/>
        <dbReference type="ChEBI" id="CHEBI:78435"/>
        <dbReference type="EC" id="2.4.99.28"/>
    </reaction>
</comment>
<evidence type="ECO:0000256" key="15">
    <source>
        <dbReference type="ARBA" id="ARBA00033270"/>
    </source>
</evidence>
<organism evidence="23 24">
    <name type="scientific">Candidatus Avipropionibacterium avicola</name>
    <dbReference type="NCBI Taxonomy" id="2840701"/>
    <lineage>
        <taxon>Bacteria</taxon>
        <taxon>Bacillati</taxon>
        <taxon>Actinomycetota</taxon>
        <taxon>Actinomycetes</taxon>
        <taxon>Propionibacteriales</taxon>
        <taxon>Propionibacteriaceae</taxon>
        <taxon>Propionibacteriaceae incertae sedis</taxon>
        <taxon>Candidatus Avipropionibacterium</taxon>
    </lineage>
</organism>
<evidence type="ECO:0000256" key="1">
    <source>
        <dbReference type="ARBA" id="ARBA00004651"/>
    </source>
</evidence>
<dbReference type="GO" id="GO:0032153">
    <property type="term" value="C:cell division site"/>
    <property type="evidence" value="ECO:0007669"/>
    <property type="project" value="TreeGrafter"/>
</dbReference>
<feature type="transmembrane region" description="Helical" evidence="22">
    <location>
        <begin position="35"/>
        <end position="60"/>
    </location>
</feature>
<evidence type="ECO:0000256" key="3">
    <source>
        <dbReference type="ARBA" id="ARBA00022475"/>
    </source>
</evidence>
<reference evidence="23" key="2">
    <citation type="journal article" date="2021" name="PeerJ">
        <title>Extensive microbial diversity within the chicken gut microbiome revealed by metagenomics and culture.</title>
        <authorList>
            <person name="Gilroy R."/>
            <person name="Ravi A."/>
            <person name="Getino M."/>
            <person name="Pursley I."/>
            <person name="Horton D.L."/>
            <person name="Alikhan N.F."/>
            <person name="Baker D."/>
            <person name="Gharbi K."/>
            <person name="Hall N."/>
            <person name="Watson M."/>
            <person name="Adriaenssens E.M."/>
            <person name="Foster-Nyarko E."/>
            <person name="Jarju S."/>
            <person name="Secka A."/>
            <person name="Antonio M."/>
            <person name="Oren A."/>
            <person name="Chaudhuri R.R."/>
            <person name="La Ragione R."/>
            <person name="Hildebrand F."/>
            <person name="Pallen M.J."/>
        </authorList>
    </citation>
    <scope>NUCLEOTIDE SEQUENCE</scope>
    <source>
        <strain evidence="23">ChiGjej1B1-24693</strain>
    </source>
</reference>
<dbReference type="GO" id="GO:0009252">
    <property type="term" value="P:peptidoglycan biosynthetic process"/>
    <property type="evidence" value="ECO:0007669"/>
    <property type="project" value="UniProtKB-KW"/>
</dbReference>
<evidence type="ECO:0000256" key="13">
    <source>
        <dbReference type="ARBA" id="ARBA00023316"/>
    </source>
</evidence>
<dbReference type="GO" id="GO:0051301">
    <property type="term" value="P:cell division"/>
    <property type="evidence" value="ECO:0007669"/>
    <property type="project" value="UniProtKB-KW"/>
</dbReference>
<evidence type="ECO:0000256" key="21">
    <source>
        <dbReference type="ARBA" id="ARBA00049966"/>
    </source>
</evidence>
<dbReference type="AlphaFoldDB" id="A0A9D1KME4"/>
<dbReference type="NCBIfam" id="TIGR02614">
    <property type="entry name" value="ftsW"/>
    <property type="match status" value="1"/>
</dbReference>
<dbReference type="GO" id="GO:0008360">
    <property type="term" value="P:regulation of cell shape"/>
    <property type="evidence" value="ECO:0007669"/>
    <property type="project" value="UniProtKB-KW"/>
</dbReference>
<evidence type="ECO:0000256" key="20">
    <source>
        <dbReference type="ARBA" id="ARBA00049902"/>
    </source>
</evidence>
<evidence type="ECO:0000256" key="9">
    <source>
        <dbReference type="ARBA" id="ARBA00022984"/>
    </source>
</evidence>
<feature type="transmembrane region" description="Helical" evidence="22">
    <location>
        <begin position="66"/>
        <end position="87"/>
    </location>
</feature>
<feature type="transmembrane region" description="Helical" evidence="22">
    <location>
        <begin position="170"/>
        <end position="187"/>
    </location>
</feature>
<evidence type="ECO:0000256" key="4">
    <source>
        <dbReference type="ARBA" id="ARBA00022618"/>
    </source>
</evidence>
<dbReference type="EC" id="2.4.99.28" evidence="19"/>
<evidence type="ECO:0000256" key="5">
    <source>
        <dbReference type="ARBA" id="ARBA00022676"/>
    </source>
</evidence>
<evidence type="ECO:0000256" key="16">
    <source>
        <dbReference type="ARBA" id="ARBA00038053"/>
    </source>
</evidence>
<evidence type="ECO:0000256" key="18">
    <source>
        <dbReference type="ARBA" id="ARBA00041418"/>
    </source>
</evidence>
<feature type="transmembrane region" description="Helical" evidence="22">
    <location>
        <begin position="366"/>
        <end position="385"/>
    </location>
</feature>
<keyword evidence="7 22" id="KW-0812">Transmembrane</keyword>
<feature type="transmembrane region" description="Helical" evidence="22">
    <location>
        <begin position="214"/>
        <end position="231"/>
    </location>
</feature>
<feature type="transmembrane region" description="Helical" evidence="22">
    <location>
        <begin position="330"/>
        <end position="354"/>
    </location>
</feature>
<keyword evidence="13" id="KW-0961">Cell wall biogenesis/degradation</keyword>
<keyword evidence="9" id="KW-0573">Peptidoglycan synthesis</keyword>
<comment type="function">
    <text evidence="21">Peptidoglycan polymerase that is essential for cell division.</text>
</comment>
<keyword evidence="11 22" id="KW-0472">Membrane</keyword>
<comment type="caution">
    <text evidence="23">The sequence shown here is derived from an EMBL/GenBank/DDBJ whole genome shotgun (WGS) entry which is preliminary data.</text>
</comment>
<evidence type="ECO:0000256" key="8">
    <source>
        <dbReference type="ARBA" id="ARBA00022960"/>
    </source>
</evidence>
<reference evidence="23" key="1">
    <citation type="submission" date="2020-10" db="EMBL/GenBank/DDBJ databases">
        <authorList>
            <person name="Gilroy R."/>
        </authorList>
    </citation>
    <scope>NUCLEOTIDE SEQUENCE</scope>
    <source>
        <strain evidence="23">ChiGjej1B1-24693</strain>
    </source>
</reference>
<dbReference type="InterPro" id="IPR013437">
    <property type="entry name" value="FtsW"/>
</dbReference>
<dbReference type="Proteomes" id="UP000886842">
    <property type="component" value="Unassembled WGS sequence"/>
</dbReference>
<keyword evidence="10 22" id="KW-1133">Transmembrane helix</keyword>
<evidence type="ECO:0000256" key="7">
    <source>
        <dbReference type="ARBA" id="ARBA00022692"/>
    </source>
</evidence>
<dbReference type="InterPro" id="IPR001182">
    <property type="entry name" value="FtsW/RodA"/>
</dbReference>
<evidence type="ECO:0000256" key="22">
    <source>
        <dbReference type="SAM" id="Phobius"/>
    </source>
</evidence>
<evidence type="ECO:0000313" key="24">
    <source>
        <dbReference type="Proteomes" id="UP000886842"/>
    </source>
</evidence>
<evidence type="ECO:0000256" key="6">
    <source>
        <dbReference type="ARBA" id="ARBA00022679"/>
    </source>
</evidence>
<evidence type="ECO:0000256" key="11">
    <source>
        <dbReference type="ARBA" id="ARBA00023136"/>
    </source>
</evidence>
<evidence type="ECO:0000256" key="12">
    <source>
        <dbReference type="ARBA" id="ARBA00023306"/>
    </source>
</evidence>
<keyword evidence="5" id="KW-0328">Glycosyltransferase</keyword>
<keyword evidence="4" id="KW-0132">Cell division</keyword>
<dbReference type="EMBL" id="DVLP01000107">
    <property type="protein sequence ID" value="HIT74687.1"/>
    <property type="molecule type" value="Genomic_DNA"/>
</dbReference>
<comment type="subcellular location">
    <subcellularLocation>
        <location evidence="1">Cell membrane</location>
        <topology evidence="1">Multi-pass membrane protein</topology>
    </subcellularLocation>
</comment>
<evidence type="ECO:0000313" key="23">
    <source>
        <dbReference type="EMBL" id="HIT74687.1"/>
    </source>
</evidence>
<evidence type="ECO:0000256" key="17">
    <source>
        <dbReference type="ARBA" id="ARBA00041185"/>
    </source>
</evidence>
<dbReference type="GO" id="GO:0008955">
    <property type="term" value="F:peptidoglycan glycosyltransferase activity"/>
    <property type="evidence" value="ECO:0007669"/>
    <property type="project" value="UniProtKB-EC"/>
</dbReference>
<dbReference type="PANTHER" id="PTHR30474">
    <property type="entry name" value="CELL CYCLE PROTEIN"/>
    <property type="match status" value="1"/>
</dbReference>
<protein>
    <recommendedName>
        <fullName evidence="17">Probable peptidoglycan glycosyltransferase FtsW</fullName>
        <ecNumber evidence="19">2.4.99.28</ecNumber>
    </recommendedName>
    <alternativeName>
        <fullName evidence="18">Cell division protein FtsW</fullName>
    </alternativeName>
    <alternativeName>
        <fullName evidence="15">Cell wall polymerase</fullName>
    </alternativeName>
    <alternativeName>
        <fullName evidence="14">Peptidoglycan polymerase</fullName>
    </alternativeName>
</protein>
<comment type="pathway">
    <text evidence="2">Cell wall biogenesis; peptidoglycan biosynthesis.</text>
</comment>
<evidence type="ECO:0000256" key="2">
    <source>
        <dbReference type="ARBA" id="ARBA00004752"/>
    </source>
</evidence>
<dbReference type="GO" id="GO:0015648">
    <property type="term" value="F:lipid-linked peptidoglycan transporter activity"/>
    <property type="evidence" value="ECO:0007669"/>
    <property type="project" value="TreeGrafter"/>
</dbReference>
<keyword evidence="8" id="KW-0133">Cell shape</keyword>
<name>A0A9D1KME4_9ACTN</name>
<evidence type="ECO:0000256" key="14">
    <source>
        <dbReference type="ARBA" id="ARBA00032370"/>
    </source>
</evidence>
<feature type="transmembrane region" description="Helical" evidence="22">
    <location>
        <begin position="291"/>
        <end position="318"/>
    </location>
</feature>
<feature type="transmembrane region" description="Helical" evidence="22">
    <location>
        <begin position="99"/>
        <end position="119"/>
    </location>
</feature>
<dbReference type="Pfam" id="PF01098">
    <property type="entry name" value="FTSW_RODA_SPOVE"/>
    <property type="match status" value="1"/>
</dbReference>
<comment type="similarity">
    <text evidence="16">Belongs to the SEDS family. FtsW subfamily.</text>
</comment>
<keyword evidence="12" id="KW-0131">Cell cycle</keyword>
<gene>
    <name evidence="23" type="primary">ftsW</name>
    <name evidence="23" type="ORF">IAA98_03795</name>
</gene>
<evidence type="ECO:0000256" key="19">
    <source>
        <dbReference type="ARBA" id="ARBA00044770"/>
    </source>
</evidence>
<accession>A0A9D1KME4</accession>
<proteinExistence type="inferred from homology"/>
<evidence type="ECO:0000256" key="10">
    <source>
        <dbReference type="ARBA" id="ARBA00022989"/>
    </source>
</evidence>
<dbReference type="PANTHER" id="PTHR30474:SF2">
    <property type="entry name" value="PEPTIDOGLYCAN GLYCOSYLTRANSFERASE FTSW-RELATED"/>
    <property type="match status" value="1"/>
</dbReference>
<feature type="transmembrane region" description="Helical" evidence="22">
    <location>
        <begin position="192"/>
        <end position="208"/>
    </location>
</feature>
<dbReference type="GO" id="GO:0071555">
    <property type="term" value="P:cell wall organization"/>
    <property type="evidence" value="ECO:0007669"/>
    <property type="project" value="UniProtKB-KW"/>
</dbReference>
<sequence length="419" mass="44933">MTTWTDAPTDRAGGPRATVAQLKAVLDRPMASQHLVVASAGLLLGLGMMMVLSSSSVMAYNSYGDSYYFVKRQLVFLAIGLPVAWLVSRMSRSVLHVMAWLALLGSMVLLMLIFVPGLGSSAGGNDSWLALGSSSFLRIQPSEFAKVAIALWGADVLAQKHKLLDQPRHLAVPYLPLVGIVVALVLLQKDLGTAMVMGLIVLGVLWMVGAPKRIFFTLVLIATAGVGAMVLTSPNRVRRFLGFLNPGEDKLGVNMQASVGLEAIASGGWWGRGLGHSLEKWGRLSAAHTDFVFAVIAEELGLIGSLTVLALFLVLGYAGLRIALRSDRPFYRYLAIGITTWFLGQALINIAVVLRWGPVMGVPLPMVSYGGSALLANLLALGLLLNCARNEPDARELITGKRARQPRPRVTTVVAGQER</sequence>
<dbReference type="GO" id="GO:0005886">
    <property type="term" value="C:plasma membrane"/>
    <property type="evidence" value="ECO:0007669"/>
    <property type="project" value="UniProtKB-SubCell"/>
</dbReference>
<keyword evidence="3" id="KW-1003">Cell membrane</keyword>
<keyword evidence="6" id="KW-0808">Transferase</keyword>